<dbReference type="OrthoDB" id="7865574at2"/>
<name>A0A097EPT3_9GAMM</name>
<dbReference type="RefSeq" id="WP_040009569.1">
    <property type="nucleotide sequence ID" value="NZ_CP009574.1"/>
</dbReference>
<evidence type="ECO:0000313" key="2">
    <source>
        <dbReference type="Proteomes" id="UP000029672"/>
    </source>
</evidence>
<dbReference type="EMBL" id="CP009574">
    <property type="protein sequence ID" value="AIT09584.1"/>
    <property type="molecule type" value="Genomic_DNA"/>
</dbReference>
<gene>
    <name evidence="1" type="ORF">LO80_06140</name>
</gene>
<proteinExistence type="predicted"/>
<sequence>MNLKDFIKETITQIGESIIEIQEHFDNGRIDAIVNPREIEKSSNPNYPAQYKTTYITWGTERIKKEKKDDPRVVNDIEFDVAVTVEQDDTKGVGGKLKVFGAGIGAEANQINKLANVSNVKFKIPFVMPHGRENKS</sequence>
<dbReference type="HOGENOM" id="CLU_157763_0_0_6"/>
<dbReference type="Proteomes" id="UP000029672">
    <property type="component" value="Chromosome"/>
</dbReference>
<dbReference type="KEGG" id="frf:LO80_06140"/>
<evidence type="ECO:0000313" key="1">
    <source>
        <dbReference type="EMBL" id="AIT09584.1"/>
    </source>
</evidence>
<reference evidence="1 2" key="1">
    <citation type="submission" date="2014-10" db="EMBL/GenBank/DDBJ databases">
        <title>Whole genome sequence of Francisella endociliophora strain FSC1006, isolated from a laboratory culture of the marine ciliate Euplotes raikovi.</title>
        <authorList>
            <person name="Granberg M."/>
            <person name="Backman S."/>
            <person name="Lundmark E."/>
            <person name="Nilsson E."/>
            <person name="Karlsson E."/>
            <person name="Thelaus J."/>
            <person name="Ohrman C."/>
            <person name="Larkeryd A."/>
            <person name="Stenberg P."/>
        </authorList>
    </citation>
    <scope>NUCLEOTIDE SEQUENCE [LARGE SCALE GENOMIC DNA]</scope>
    <source>
        <strain evidence="1 2">FSC1006</strain>
    </source>
</reference>
<accession>A0A097EPT3</accession>
<dbReference type="AlphaFoldDB" id="A0A097EPT3"/>
<protein>
    <submittedName>
        <fullName evidence="1">Uncharacterized protein</fullName>
    </submittedName>
</protein>
<keyword evidence="2" id="KW-1185">Reference proteome</keyword>
<organism evidence="1 2">
    <name type="scientific">Candidatus Francisella endociliophora</name>
    <dbReference type="NCBI Taxonomy" id="653937"/>
    <lineage>
        <taxon>Bacteria</taxon>
        <taxon>Pseudomonadati</taxon>
        <taxon>Pseudomonadota</taxon>
        <taxon>Gammaproteobacteria</taxon>
        <taxon>Thiotrichales</taxon>
        <taxon>Francisellaceae</taxon>
        <taxon>Francisella</taxon>
    </lineage>
</organism>